<keyword evidence="3 8" id="KW-0813">Transport</keyword>
<dbReference type="CDD" id="cd17356">
    <property type="entry name" value="MFS_HXT"/>
    <property type="match status" value="1"/>
</dbReference>
<feature type="transmembrane region" description="Helical" evidence="10">
    <location>
        <begin position="170"/>
        <end position="192"/>
    </location>
</feature>
<evidence type="ECO:0000256" key="7">
    <source>
        <dbReference type="ARBA" id="ARBA00023136"/>
    </source>
</evidence>
<evidence type="ECO:0000256" key="3">
    <source>
        <dbReference type="ARBA" id="ARBA00022448"/>
    </source>
</evidence>
<dbReference type="Pfam" id="PF00083">
    <property type="entry name" value="Sugar_tr"/>
    <property type="match status" value="1"/>
</dbReference>
<gene>
    <name evidence="12" type="ORF">PACTADRAFT_48593</name>
</gene>
<dbReference type="InterPro" id="IPR050360">
    <property type="entry name" value="MFS_Sugar_Transporters"/>
</dbReference>
<feature type="transmembrane region" description="Helical" evidence="10">
    <location>
        <begin position="464"/>
        <end position="486"/>
    </location>
</feature>
<reference evidence="13" key="1">
    <citation type="submission" date="2016-05" db="EMBL/GenBank/DDBJ databases">
        <title>Comparative genomics of biotechnologically important yeasts.</title>
        <authorList>
            <consortium name="DOE Joint Genome Institute"/>
            <person name="Riley R."/>
            <person name="Haridas S."/>
            <person name="Wolfe K.H."/>
            <person name="Lopes M.R."/>
            <person name="Hittinger C.T."/>
            <person name="Goker M."/>
            <person name="Salamov A."/>
            <person name="Wisecaver J."/>
            <person name="Long T.M."/>
            <person name="Aerts A.L."/>
            <person name="Barry K."/>
            <person name="Choi C."/>
            <person name="Clum A."/>
            <person name="Coughlan A.Y."/>
            <person name="Deshpande S."/>
            <person name="Douglass A.P."/>
            <person name="Hanson S.J."/>
            <person name="Klenk H.-P."/>
            <person name="Labutti K."/>
            <person name="Lapidus A."/>
            <person name="Lindquist E."/>
            <person name="Lipzen A."/>
            <person name="Meier-Kolthoff J.P."/>
            <person name="Ohm R.A."/>
            <person name="Otillar R.P."/>
            <person name="Pangilinan J."/>
            <person name="Peng Y."/>
            <person name="Rokas A."/>
            <person name="Rosa C.A."/>
            <person name="Scheuner C."/>
            <person name="Sibirny A.A."/>
            <person name="Slot J.C."/>
            <person name="Stielow J.B."/>
            <person name="Sun H."/>
            <person name="Kurtzman C.P."/>
            <person name="Blackwell M."/>
            <person name="Grigoriev I.V."/>
            <person name="Jeffries T.W."/>
        </authorList>
    </citation>
    <scope>NUCLEOTIDE SEQUENCE [LARGE SCALE GENOMIC DNA]</scope>
    <source>
        <strain evidence="13">NRRL Y-2460</strain>
    </source>
</reference>
<dbReference type="InterPro" id="IPR020846">
    <property type="entry name" value="MFS_dom"/>
</dbReference>
<organism evidence="12 13">
    <name type="scientific">Pachysolen tannophilus NRRL Y-2460</name>
    <dbReference type="NCBI Taxonomy" id="669874"/>
    <lineage>
        <taxon>Eukaryota</taxon>
        <taxon>Fungi</taxon>
        <taxon>Dikarya</taxon>
        <taxon>Ascomycota</taxon>
        <taxon>Saccharomycotina</taxon>
        <taxon>Pichiomycetes</taxon>
        <taxon>Pachysolenaceae</taxon>
        <taxon>Pachysolen</taxon>
    </lineage>
</organism>
<evidence type="ECO:0000313" key="12">
    <source>
        <dbReference type="EMBL" id="ODV96779.1"/>
    </source>
</evidence>
<evidence type="ECO:0000256" key="10">
    <source>
        <dbReference type="SAM" id="Phobius"/>
    </source>
</evidence>
<proteinExistence type="inferred from homology"/>
<evidence type="ECO:0000256" key="9">
    <source>
        <dbReference type="SAM" id="MobiDB-lite"/>
    </source>
</evidence>
<feature type="transmembrane region" description="Helical" evidence="10">
    <location>
        <begin position="204"/>
        <end position="225"/>
    </location>
</feature>
<evidence type="ECO:0000256" key="5">
    <source>
        <dbReference type="ARBA" id="ARBA00022692"/>
    </source>
</evidence>
<evidence type="ECO:0000256" key="2">
    <source>
        <dbReference type="ARBA" id="ARBA00010992"/>
    </source>
</evidence>
<feature type="transmembrane region" description="Helical" evidence="10">
    <location>
        <begin position="429"/>
        <end position="452"/>
    </location>
</feature>
<feature type="compositionally biased region" description="Polar residues" evidence="9">
    <location>
        <begin position="555"/>
        <end position="584"/>
    </location>
</feature>
<dbReference type="SUPFAM" id="SSF103473">
    <property type="entry name" value="MFS general substrate transporter"/>
    <property type="match status" value="1"/>
</dbReference>
<name>A0A1E4TYF4_PACTA</name>
<feature type="transmembrane region" description="Helical" evidence="10">
    <location>
        <begin position="62"/>
        <end position="81"/>
    </location>
</feature>
<dbReference type="AlphaFoldDB" id="A0A1E4TYF4"/>
<dbReference type="InterPro" id="IPR036259">
    <property type="entry name" value="MFS_trans_sf"/>
</dbReference>
<evidence type="ECO:0000313" key="13">
    <source>
        <dbReference type="Proteomes" id="UP000094236"/>
    </source>
</evidence>
<dbReference type="GO" id="GO:0055056">
    <property type="term" value="F:D-glucose transmembrane transporter activity"/>
    <property type="evidence" value="ECO:0007669"/>
    <property type="project" value="UniProtKB-ARBA"/>
</dbReference>
<dbReference type="GO" id="GO:0005351">
    <property type="term" value="F:carbohydrate:proton symporter activity"/>
    <property type="evidence" value="ECO:0007669"/>
    <property type="project" value="TreeGrafter"/>
</dbReference>
<feature type="transmembrane region" description="Helical" evidence="10">
    <location>
        <begin position="389"/>
        <end position="409"/>
    </location>
</feature>
<sequence length="584" mass="64207">MPPTNNSSEAEAETRSGAITPVNDNELEEAKENLDTSNSQNEKIDAGEGYRSALSEKKASDYTLVSVLCLLVAFGGFVFGWDTGTISGFVNMSDFKRRFGSRESDGTYYFSNARTGLIVSIFNIGCAIGGITLGKTGDMYGRKNGLMITMVVYMIGIIIQIASINKWYQYFIGRIISGLAVGAVSVLSPMFISETSPRQIRGALVSCYQLMITLGIFLGYCTDYGTKSYTNSVQWRVPLGLCFAWAILMIIGMLFMPESPRYLIKKGRLDDARASLAKVNGVPFDDPAIFSEVEELDAAVQYETSLGKATWSELITGKPKIGFRVITGIILQSLQQLTGDNYFFYYGTTIFDAVGLSDSFETSIVLGVINFASTFVALWTVEHFGRRKVLLFGSAAQVACFVVFASVGVTRLYPNGYDGTTSEGAGNCMIVFACFFIFFFATSWAPGIFVVVSEIYPLRIRSKAMSIAQAANWIWGFLISFFTPFITSAIHFAYGYVFMGCLVFSFFFVYATVPETKGLSLEEVDEMYRAGVIPWKSSSWVPSKKLTQEGAYHKAQTQSVENAAETNESGEQATPTTTDNVQEV</sequence>
<dbReference type="InterPro" id="IPR005829">
    <property type="entry name" value="Sugar_transporter_CS"/>
</dbReference>
<dbReference type="PRINTS" id="PR00171">
    <property type="entry name" value="SUGRTRNSPORT"/>
</dbReference>
<dbReference type="PANTHER" id="PTHR48022">
    <property type="entry name" value="PLASTIDIC GLUCOSE TRANSPORTER 4"/>
    <property type="match status" value="1"/>
</dbReference>
<dbReference type="PROSITE" id="PS50850">
    <property type="entry name" value="MFS"/>
    <property type="match status" value="1"/>
</dbReference>
<dbReference type="Proteomes" id="UP000094236">
    <property type="component" value="Unassembled WGS sequence"/>
</dbReference>
<feature type="transmembrane region" description="Helical" evidence="10">
    <location>
        <begin position="145"/>
        <end position="164"/>
    </location>
</feature>
<feature type="domain" description="Major facilitator superfamily (MFS) profile" evidence="11">
    <location>
        <begin position="68"/>
        <end position="517"/>
    </location>
</feature>
<dbReference type="PROSITE" id="PS00217">
    <property type="entry name" value="SUGAR_TRANSPORT_2"/>
    <property type="match status" value="1"/>
</dbReference>
<protein>
    <recommendedName>
        <fullName evidence="11">Major facilitator superfamily (MFS) profile domain-containing protein</fullName>
    </recommendedName>
</protein>
<evidence type="ECO:0000256" key="4">
    <source>
        <dbReference type="ARBA" id="ARBA00022597"/>
    </source>
</evidence>
<dbReference type="GO" id="GO:0005886">
    <property type="term" value="C:plasma membrane"/>
    <property type="evidence" value="ECO:0007669"/>
    <property type="project" value="TreeGrafter"/>
</dbReference>
<feature type="region of interest" description="Disordered" evidence="9">
    <location>
        <begin position="551"/>
        <end position="584"/>
    </location>
</feature>
<dbReference type="FunFam" id="1.20.1250.20:FF:000044">
    <property type="entry name" value="Hexose transporter Hxt3p"/>
    <property type="match status" value="1"/>
</dbReference>
<dbReference type="NCBIfam" id="TIGR00879">
    <property type="entry name" value="SP"/>
    <property type="match status" value="1"/>
</dbReference>
<evidence type="ECO:0000256" key="8">
    <source>
        <dbReference type="RuleBase" id="RU003346"/>
    </source>
</evidence>
<dbReference type="Gene3D" id="1.20.1250.20">
    <property type="entry name" value="MFS general substrate transporter like domains"/>
    <property type="match status" value="1"/>
</dbReference>
<evidence type="ECO:0000256" key="1">
    <source>
        <dbReference type="ARBA" id="ARBA00004141"/>
    </source>
</evidence>
<comment type="similarity">
    <text evidence="2 8">Belongs to the major facilitator superfamily. Sugar transporter (TC 2.A.1.1) family.</text>
</comment>
<feature type="region of interest" description="Disordered" evidence="9">
    <location>
        <begin position="1"/>
        <end position="43"/>
    </location>
</feature>
<keyword evidence="7 10" id="KW-0472">Membrane</keyword>
<comment type="subcellular location">
    <subcellularLocation>
        <location evidence="1">Membrane</location>
        <topology evidence="1">Multi-pass membrane protein</topology>
    </subcellularLocation>
</comment>
<keyword evidence="13" id="KW-1185">Reference proteome</keyword>
<keyword evidence="6 10" id="KW-1133">Transmembrane helix</keyword>
<dbReference type="PANTHER" id="PTHR48022:SF75">
    <property type="entry name" value="GALACTOSE TRANSPORTER-RELATED"/>
    <property type="match status" value="1"/>
</dbReference>
<dbReference type="InterPro" id="IPR003663">
    <property type="entry name" value="Sugar/inositol_transpt"/>
</dbReference>
<feature type="transmembrane region" description="Helical" evidence="10">
    <location>
        <begin position="113"/>
        <end position="133"/>
    </location>
</feature>
<feature type="transmembrane region" description="Helical" evidence="10">
    <location>
        <begin position="237"/>
        <end position="256"/>
    </location>
</feature>
<keyword evidence="4" id="KW-0762">Sugar transport</keyword>
<dbReference type="OrthoDB" id="5141738at2759"/>
<dbReference type="STRING" id="669874.A0A1E4TYF4"/>
<dbReference type="PROSITE" id="PS00216">
    <property type="entry name" value="SUGAR_TRANSPORT_1"/>
    <property type="match status" value="1"/>
</dbReference>
<accession>A0A1E4TYF4</accession>
<dbReference type="InterPro" id="IPR005828">
    <property type="entry name" value="MFS_sugar_transport-like"/>
</dbReference>
<evidence type="ECO:0000259" key="11">
    <source>
        <dbReference type="PROSITE" id="PS50850"/>
    </source>
</evidence>
<keyword evidence="5 10" id="KW-0812">Transmembrane</keyword>
<dbReference type="EMBL" id="KV454012">
    <property type="protein sequence ID" value="ODV96779.1"/>
    <property type="molecule type" value="Genomic_DNA"/>
</dbReference>
<evidence type="ECO:0000256" key="6">
    <source>
        <dbReference type="ARBA" id="ARBA00022989"/>
    </source>
</evidence>
<feature type="transmembrane region" description="Helical" evidence="10">
    <location>
        <begin position="492"/>
        <end position="513"/>
    </location>
</feature>